<proteinExistence type="predicted"/>
<organism evidence="2 3">
    <name type="scientific">Paenibacillus septentrionalis</name>
    <dbReference type="NCBI Taxonomy" id="429342"/>
    <lineage>
        <taxon>Bacteria</taxon>
        <taxon>Bacillati</taxon>
        <taxon>Bacillota</taxon>
        <taxon>Bacilli</taxon>
        <taxon>Bacillales</taxon>
        <taxon>Paenibacillaceae</taxon>
        <taxon>Paenibacillus</taxon>
    </lineage>
</organism>
<feature type="compositionally biased region" description="Basic and acidic residues" evidence="1">
    <location>
        <begin position="34"/>
        <end position="49"/>
    </location>
</feature>
<dbReference type="InterPro" id="IPR025435">
    <property type="entry name" value="YfhD-like"/>
</dbReference>
<gene>
    <name evidence="2" type="ORF">ACFP56_05390</name>
</gene>
<dbReference type="EMBL" id="JBHSTE010000002">
    <property type="protein sequence ID" value="MFC6332048.1"/>
    <property type="molecule type" value="Genomic_DNA"/>
</dbReference>
<name>A0ABW1V353_9BACL</name>
<sequence length="49" mass="5896">MEKNQEQRHKNLPVNKVEDVEFSRELADQEDLEALERAEKADRRQQESE</sequence>
<dbReference type="Pfam" id="PF14151">
    <property type="entry name" value="YfhD"/>
    <property type="match status" value="1"/>
</dbReference>
<accession>A0ABW1V353</accession>
<reference evidence="3" key="1">
    <citation type="journal article" date="2019" name="Int. J. Syst. Evol. Microbiol.">
        <title>The Global Catalogue of Microorganisms (GCM) 10K type strain sequencing project: providing services to taxonomists for standard genome sequencing and annotation.</title>
        <authorList>
            <consortium name="The Broad Institute Genomics Platform"/>
            <consortium name="The Broad Institute Genome Sequencing Center for Infectious Disease"/>
            <person name="Wu L."/>
            <person name="Ma J."/>
        </authorList>
    </citation>
    <scope>NUCLEOTIDE SEQUENCE [LARGE SCALE GENOMIC DNA]</scope>
    <source>
        <strain evidence="3">PCU 280</strain>
    </source>
</reference>
<dbReference type="RefSeq" id="WP_379231999.1">
    <property type="nucleotide sequence ID" value="NZ_JBHSTE010000002.1"/>
</dbReference>
<protein>
    <submittedName>
        <fullName evidence="2">YfhD family protein</fullName>
    </submittedName>
</protein>
<feature type="compositionally biased region" description="Basic and acidic residues" evidence="1">
    <location>
        <begin position="16"/>
        <end position="27"/>
    </location>
</feature>
<feature type="region of interest" description="Disordered" evidence="1">
    <location>
        <begin position="1"/>
        <end position="49"/>
    </location>
</feature>
<dbReference type="Proteomes" id="UP001596233">
    <property type="component" value="Unassembled WGS sequence"/>
</dbReference>
<evidence type="ECO:0000313" key="2">
    <source>
        <dbReference type="EMBL" id="MFC6332048.1"/>
    </source>
</evidence>
<comment type="caution">
    <text evidence="2">The sequence shown here is derived from an EMBL/GenBank/DDBJ whole genome shotgun (WGS) entry which is preliminary data.</text>
</comment>
<keyword evidence="3" id="KW-1185">Reference proteome</keyword>
<evidence type="ECO:0000313" key="3">
    <source>
        <dbReference type="Proteomes" id="UP001596233"/>
    </source>
</evidence>
<evidence type="ECO:0000256" key="1">
    <source>
        <dbReference type="SAM" id="MobiDB-lite"/>
    </source>
</evidence>